<evidence type="ECO:0000313" key="3">
    <source>
        <dbReference type="Proteomes" id="UP000772434"/>
    </source>
</evidence>
<accession>A0A9P5PJX2</accession>
<protein>
    <submittedName>
        <fullName evidence="2">Uncharacterized protein</fullName>
    </submittedName>
</protein>
<evidence type="ECO:0000256" key="1">
    <source>
        <dbReference type="SAM" id="MobiDB-lite"/>
    </source>
</evidence>
<feature type="compositionally biased region" description="Polar residues" evidence="1">
    <location>
        <begin position="442"/>
        <end position="459"/>
    </location>
</feature>
<dbReference type="EMBL" id="JADNRY010000120">
    <property type="protein sequence ID" value="KAF9064567.1"/>
    <property type="molecule type" value="Genomic_DNA"/>
</dbReference>
<evidence type="ECO:0000313" key="2">
    <source>
        <dbReference type="EMBL" id="KAF9064567.1"/>
    </source>
</evidence>
<gene>
    <name evidence="2" type="ORF">BDP27DRAFT_1425669</name>
</gene>
<dbReference type="OrthoDB" id="433738at2759"/>
<feature type="region of interest" description="Disordered" evidence="1">
    <location>
        <begin position="381"/>
        <end position="465"/>
    </location>
</feature>
<organism evidence="2 3">
    <name type="scientific">Rhodocollybia butyracea</name>
    <dbReference type="NCBI Taxonomy" id="206335"/>
    <lineage>
        <taxon>Eukaryota</taxon>
        <taxon>Fungi</taxon>
        <taxon>Dikarya</taxon>
        <taxon>Basidiomycota</taxon>
        <taxon>Agaricomycotina</taxon>
        <taxon>Agaricomycetes</taxon>
        <taxon>Agaricomycetidae</taxon>
        <taxon>Agaricales</taxon>
        <taxon>Marasmiineae</taxon>
        <taxon>Omphalotaceae</taxon>
        <taxon>Rhodocollybia</taxon>
    </lineage>
</organism>
<dbReference type="Gene3D" id="3.40.50.300">
    <property type="entry name" value="P-loop containing nucleotide triphosphate hydrolases"/>
    <property type="match status" value="1"/>
</dbReference>
<proteinExistence type="predicted"/>
<keyword evidence="3" id="KW-1185">Reference proteome</keyword>
<dbReference type="Proteomes" id="UP000772434">
    <property type="component" value="Unassembled WGS sequence"/>
</dbReference>
<name>A0A9P5PJX2_9AGAR</name>
<feature type="compositionally biased region" description="Basic and acidic residues" evidence="1">
    <location>
        <begin position="424"/>
        <end position="433"/>
    </location>
</feature>
<reference evidence="2" key="1">
    <citation type="submission" date="2020-11" db="EMBL/GenBank/DDBJ databases">
        <authorList>
            <consortium name="DOE Joint Genome Institute"/>
            <person name="Ahrendt S."/>
            <person name="Riley R."/>
            <person name="Andreopoulos W."/>
            <person name="Labutti K."/>
            <person name="Pangilinan J."/>
            <person name="Ruiz-Duenas F.J."/>
            <person name="Barrasa J.M."/>
            <person name="Sanchez-Garcia M."/>
            <person name="Camarero S."/>
            <person name="Miyauchi S."/>
            <person name="Serrano A."/>
            <person name="Linde D."/>
            <person name="Babiker R."/>
            <person name="Drula E."/>
            <person name="Ayuso-Fernandez I."/>
            <person name="Pacheco R."/>
            <person name="Padilla G."/>
            <person name="Ferreira P."/>
            <person name="Barriuso J."/>
            <person name="Kellner H."/>
            <person name="Castanera R."/>
            <person name="Alfaro M."/>
            <person name="Ramirez L."/>
            <person name="Pisabarro A.G."/>
            <person name="Kuo A."/>
            <person name="Tritt A."/>
            <person name="Lipzen A."/>
            <person name="He G."/>
            <person name="Yan M."/>
            <person name="Ng V."/>
            <person name="Cullen D."/>
            <person name="Martin F."/>
            <person name="Rosso M.-N."/>
            <person name="Henrissat B."/>
            <person name="Hibbett D."/>
            <person name="Martinez A.T."/>
            <person name="Grigoriev I.V."/>
        </authorList>
    </citation>
    <scope>NUCLEOTIDE SEQUENCE</scope>
    <source>
        <strain evidence="2">AH 40177</strain>
    </source>
</reference>
<dbReference type="InterPro" id="IPR027417">
    <property type="entry name" value="P-loop_NTPase"/>
</dbReference>
<comment type="caution">
    <text evidence="2">The sequence shown here is derived from an EMBL/GenBank/DDBJ whole genome shotgun (WGS) entry which is preliminary data.</text>
</comment>
<sequence length="465" mass="50648">MKYFFSQHPSAHSDPFAPALTSLSSRRSPAPSLNFQDNSCFSSDNFFLSDVSDGRGGALFGWVAVDWEGERVEGDGSNEKGLSRGKPIYRSRFGPMTGIGSPTSHQISTPTLVSASTSVDTIPLHTQYFPNAQGIIFVTDPNHREQVSEMRETQRKELPDTLSLIFANEQHPNLSKSRRLFKRTNIVHASEFRKDSNSPSEWSPAGFPFIVLSPRPVTSPSTVSRSHLATPSPGSVCAASPTGSSRDVHECISTDVFGSFCSLASFRLTGGTQDYAIIGSDSGPILPSNLLDLVLAHKLSRKLKIRIADSCRLLGPHTSSTLNSLSSISTSAVRRHLLRHHFQYTSTPLHFARTSSTCPTIRIILPPKEKEKRASGLYSQVYGSKSREEMNVSPCPSSDEGKKLRTPTAASELPDKGKGKKRTKDVTCAESKHSSSRVKSSTPATYASYNSSSPTNELATESKHV</sequence>
<dbReference type="AlphaFoldDB" id="A0A9P5PJX2"/>